<sequence>MIIVGLVAAVLVLGALAAWAVSRADVPGVPAPVSTQSARALPQGPVGPEAVQELRFDQAARGYRMGQVDAALTRLADELADRDAEITRLRGEHPAGRPSDDTAATQPGGLSR</sequence>
<evidence type="ECO:0000256" key="2">
    <source>
        <dbReference type="SAM" id="SignalP"/>
    </source>
</evidence>
<dbReference type="AlphaFoldDB" id="A0A285VP56"/>
<name>A0A285VP56_9MICO</name>
<evidence type="ECO:0000256" key="1">
    <source>
        <dbReference type="SAM" id="MobiDB-lite"/>
    </source>
</evidence>
<dbReference type="Gene3D" id="6.10.250.660">
    <property type="match status" value="1"/>
</dbReference>
<feature type="compositionally biased region" description="Basic and acidic residues" evidence="1">
    <location>
        <begin position="85"/>
        <end position="100"/>
    </location>
</feature>
<reference evidence="4" key="1">
    <citation type="submission" date="2017-08" db="EMBL/GenBank/DDBJ databases">
        <authorList>
            <person name="Varghese N."/>
            <person name="Submissions S."/>
        </authorList>
    </citation>
    <scope>NUCLEOTIDE SEQUENCE [LARGE SCALE GENOMIC DNA]</scope>
    <source>
        <strain evidence="4">USBA17B2</strain>
    </source>
</reference>
<evidence type="ECO:0000313" key="3">
    <source>
        <dbReference type="EMBL" id="SOC55687.1"/>
    </source>
</evidence>
<accession>A0A285VP56</accession>
<dbReference type="EMBL" id="OBQK01000005">
    <property type="protein sequence ID" value="SOC55687.1"/>
    <property type="molecule type" value="Genomic_DNA"/>
</dbReference>
<dbReference type="RefSeq" id="WP_097188099.1">
    <property type="nucleotide sequence ID" value="NZ_OBQK01000005.1"/>
</dbReference>
<organism evidence="3 4">
    <name type="scientific">Ornithinimicrobium cerasi</name>
    <dbReference type="NCBI Taxonomy" id="2248773"/>
    <lineage>
        <taxon>Bacteria</taxon>
        <taxon>Bacillati</taxon>
        <taxon>Actinomycetota</taxon>
        <taxon>Actinomycetes</taxon>
        <taxon>Micrococcales</taxon>
        <taxon>Ornithinimicrobiaceae</taxon>
        <taxon>Ornithinimicrobium</taxon>
    </lineage>
</organism>
<dbReference type="NCBIfam" id="TIGR03544">
    <property type="entry name" value="DivI1A_domain"/>
    <property type="match status" value="1"/>
</dbReference>
<feature type="signal peptide" evidence="2">
    <location>
        <begin position="1"/>
        <end position="20"/>
    </location>
</feature>
<keyword evidence="2" id="KW-0732">Signal</keyword>
<evidence type="ECO:0000313" key="4">
    <source>
        <dbReference type="Proteomes" id="UP000219688"/>
    </source>
</evidence>
<feature type="region of interest" description="Disordered" evidence="1">
    <location>
        <begin position="85"/>
        <end position="112"/>
    </location>
</feature>
<protein>
    <submittedName>
        <fullName evidence="3">DivIVA domain-containing protein</fullName>
    </submittedName>
</protein>
<gene>
    <name evidence="3" type="ORF">SAMN05421879_105209</name>
</gene>
<feature type="chain" id="PRO_5012877170" evidence="2">
    <location>
        <begin position="21"/>
        <end position="112"/>
    </location>
</feature>
<keyword evidence="4" id="KW-1185">Reference proteome</keyword>
<proteinExistence type="predicted"/>
<dbReference type="OrthoDB" id="3404379at2"/>
<dbReference type="Proteomes" id="UP000219688">
    <property type="component" value="Unassembled WGS sequence"/>
</dbReference>
<dbReference type="InterPro" id="IPR019933">
    <property type="entry name" value="DivIVA_domain"/>
</dbReference>